<keyword evidence="2" id="KW-0805">Transcription regulation</keyword>
<dbReference type="FunFam" id="1.10.10.10:FF:000001">
    <property type="entry name" value="LysR family transcriptional regulator"/>
    <property type="match status" value="1"/>
</dbReference>
<dbReference type="EMBL" id="LMWS01000006">
    <property type="protein sequence ID" value="KUN40836.1"/>
    <property type="molecule type" value="Genomic_DNA"/>
</dbReference>
<dbReference type="Pfam" id="PF03466">
    <property type="entry name" value="LysR_substrate"/>
    <property type="match status" value="1"/>
</dbReference>
<dbReference type="AlphaFoldDB" id="A0A101R3H3"/>
<feature type="domain" description="HTH lysR-type" evidence="5">
    <location>
        <begin position="1"/>
        <end position="58"/>
    </location>
</feature>
<dbReference type="Proteomes" id="UP000053271">
    <property type="component" value="Unassembled WGS sequence"/>
</dbReference>
<sequence length="294" mass="31077">MELRQLECFVTVADEANFTRAAARLHVVQSAVSSTIKSLERELGTPLLERTSKRVFLTDAGAALLPRARATLHAAREAADAVAEVRGGLRGTLRLGTLTSVRLLDLAALLGEFHRRHPGVVLQTSALPSGSAGLVEALLERRLDLAFVSLPGPRPAGIELIDLTSSVLDLVVPAGHPLARRERVSLGDLAGLDFVDSPVGYGNRAVADRAFAAASVPRRVAVEITDIGTGVDFVRHGLGVALLPRFALRPAEGVAVRTVHDADLEWPLSLAVPGDHRPGAAARAMIALAHEFVG</sequence>
<dbReference type="SUPFAM" id="SSF46785">
    <property type="entry name" value="Winged helix' DNA-binding domain"/>
    <property type="match status" value="1"/>
</dbReference>
<evidence type="ECO:0000259" key="5">
    <source>
        <dbReference type="PROSITE" id="PS50931"/>
    </source>
</evidence>
<dbReference type="PANTHER" id="PTHR30346:SF28">
    <property type="entry name" value="HTH-TYPE TRANSCRIPTIONAL REGULATOR CYNR"/>
    <property type="match status" value="1"/>
</dbReference>
<organism evidence="6 7">
    <name type="scientific">Streptomyces longwoodensis</name>
    <dbReference type="NCBI Taxonomy" id="68231"/>
    <lineage>
        <taxon>Bacteria</taxon>
        <taxon>Bacillati</taxon>
        <taxon>Actinomycetota</taxon>
        <taxon>Actinomycetes</taxon>
        <taxon>Kitasatosporales</taxon>
        <taxon>Streptomycetaceae</taxon>
        <taxon>Streptomyces</taxon>
    </lineage>
</organism>
<proteinExistence type="inferred from homology"/>
<dbReference type="GO" id="GO:0003700">
    <property type="term" value="F:DNA-binding transcription factor activity"/>
    <property type="evidence" value="ECO:0007669"/>
    <property type="project" value="InterPro"/>
</dbReference>
<name>A0A101R3H3_9ACTN</name>
<dbReference type="GO" id="GO:0032993">
    <property type="term" value="C:protein-DNA complex"/>
    <property type="evidence" value="ECO:0007669"/>
    <property type="project" value="TreeGrafter"/>
</dbReference>
<dbReference type="InterPro" id="IPR036388">
    <property type="entry name" value="WH-like_DNA-bd_sf"/>
</dbReference>
<reference evidence="6 7" key="1">
    <citation type="submission" date="2015-10" db="EMBL/GenBank/DDBJ databases">
        <title>Draft genome sequence of Streptomyces longwoodensis DSM 41677, type strain for the species Streptomyces longwoodensis.</title>
        <authorList>
            <person name="Ruckert C."/>
            <person name="Winkler A."/>
            <person name="Kalinowski J."/>
            <person name="Kampfer P."/>
            <person name="Glaeser S."/>
        </authorList>
    </citation>
    <scope>NUCLEOTIDE SEQUENCE [LARGE SCALE GENOMIC DNA]</scope>
    <source>
        <strain evidence="6 7">DSM 41677</strain>
    </source>
</reference>
<evidence type="ECO:0000313" key="7">
    <source>
        <dbReference type="Proteomes" id="UP000053271"/>
    </source>
</evidence>
<keyword evidence="4" id="KW-0804">Transcription</keyword>
<dbReference type="STRING" id="68231.AQJ30_04695"/>
<dbReference type="RefSeq" id="WP_067228722.1">
    <property type="nucleotide sequence ID" value="NZ_KQ948549.1"/>
</dbReference>
<evidence type="ECO:0000256" key="3">
    <source>
        <dbReference type="ARBA" id="ARBA00023125"/>
    </source>
</evidence>
<dbReference type="Pfam" id="PF00126">
    <property type="entry name" value="HTH_1"/>
    <property type="match status" value="1"/>
</dbReference>
<evidence type="ECO:0000256" key="1">
    <source>
        <dbReference type="ARBA" id="ARBA00009437"/>
    </source>
</evidence>
<dbReference type="InterPro" id="IPR000847">
    <property type="entry name" value="LysR_HTH_N"/>
</dbReference>
<dbReference type="InterPro" id="IPR036390">
    <property type="entry name" value="WH_DNA-bd_sf"/>
</dbReference>
<comment type="similarity">
    <text evidence="1">Belongs to the LysR transcriptional regulatory family.</text>
</comment>
<protein>
    <submittedName>
        <fullName evidence="6">LysR family transcriptional regulator</fullName>
    </submittedName>
</protein>
<keyword evidence="3" id="KW-0238">DNA-binding</keyword>
<dbReference type="Gene3D" id="1.10.10.10">
    <property type="entry name" value="Winged helix-like DNA-binding domain superfamily/Winged helix DNA-binding domain"/>
    <property type="match status" value="1"/>
</dbReference>
<dbReference type="PRINTS" id="PR00039">
    <property type="entry name" value="HTHLYSR"/>
</dbReference>
<dbReference type="Gene3D" id="3.40.190.290">
    <property type="match status" value="1"/>
</dbReference>
<dbReference type="PROSITE" id="PS50931">
    <property type="entry name" value="HTH_LYSR"/>
    <property type="match status" value="1"/>
</dbReference>
<accession>A0A101R3H3</accession>
<gene>
    <name evidence="6" type="ORF">AQJ30_04695</name>
</gene>
<dbReference type="GeneID" id="91423915"/>
<dbReference type="InterPro" id="IPR005119">
    <property type="entry name" value="LysR_subst-bd"/>
</dbReference>
<dbReference type="SUPFAM" id="SSF53850">
    <property type="entry name" value="Periplasmic binding protein-like II"/>
    <property type="match status" value="1"/>
</dbReference>
<evidence type="ECO:0000256" key="2">
    <source>
        <dbReference type="ARBA" id="ARBA00023015"/>
    </source>
</evidence>
<comment type="caution">
    <text evidence="6">The sequence shown here is derived from an EMBL/GenBank/DDBJ whole genome shotgun (WGS) entry which is preliminary data.</text>
</comment>
<keyword evidence="7" id="KW-1185">Reference proteome</keyword>
<evidence type="ECO:0000256" key="4">
    <source>
        <dbReference type="ARBA" id="ARBA00023163"/>
    </source>
</evidence>
<evidence type="ECO:0000313" key="6">
    <source>
        <dbReference type="EMBL" id="KUN40836.1"/>
    </source>
</evidence>
<dbReference type="GO" id="GO:0003677">
    <property type="term" value="F:DNA binding"/>
    <property type="evidence" value="ECO:0007669"/>
    <property type="project" value="UniProtKB-KW"/>
</dbReference>
<dbReference type="PANTHER" id="PTHR30346">
    <property type="entry name" value="TRANSCRIPTIONAL DUAL REGULATOR HCAR-RELATED"/>
    <property type="match status" value="1"/>
</dbReference>